<dbReference type="AlphaFoldDB" id="A0A4C1VUT8"/>
<keyword evidence="2" id="KW-1185">Reference proteome</keyword>
<gene>
    <name evidence="1" type="ORF">EVAR_29296_1</name>
</gene>
<dbReference type="Proteomes" id="UP000299102">
    <property type="component" value="Unassembled WGS sequence"/>
</dbReference>
<sequence length="310" mass="35229">MLFIPDCRRTLLMLGLTQCFYFRSRDLDRKFFALAWCRMHGAHDRRIRVVTPSRGDDLTYCPRSTGHVKVIKLQGPKTVTAARHTRHCSPEVLQTLRTRGLMPRIEIQAETGLKSKEGTTSPLWLTALSSDVNNEKKAKKKHSTFTRAEPRTKTSNITNIKVYLFSDVLELRASIEAVTIELNVPTRNMLKLLISLSREDIGRALSEDGTSSSTTRQRRGAIATTEWSPRFSTTTPAALAGPDSGLSDRAARRCARNKLLFTAISDGHLKSASRLALGLRIRHRMESCAKSMEMKRKRRWGWKRIRHQQD</sequence>
<proteinExistence type="predicted"/>
<accession>A0A4C1VUT8</accession>
<evidence type="ECO:0000313" key="2">
    <source>
        <dbReference type="Proteomes" id="UP000299102"/>
    </source>
</evidence>
<protein>
    <submittedName>
        <fullName evidence="1">Uncharacterized protein</fullName>
    </submittedName>
</protein>
<organism evidence="1 2">
    <name type="scientific">Eumeta variegata</name>
    <name type="common">Bagworm moth</name>
    <name type="synonym">Eumeta japonica</name>
    <dbReference type="NCBI Taxonomy" id="151549"/>
    <lineage>
        <taxon>Eukaryota</taxon>
        <taxon>Metazoa</taxon>
        <taxon>Ecdysozoa</taxon>
        <taxon>Arthropoda</taxon>
        <taxon>Hexapoda</taxon>
        <taxon>Insecta</taxon>
        <taxon>Pterygota</taxon>
        <taxon>Neoptera</taxon>
        <taxon>Endopterygota</taxon>
        <taxon>Lepidoptera</taxon>
        <taxon>Glossata</taxon>
        <taxon>Ditrysia</taxon>
        <taxon>Tineoidea</taxon>
        <taxon>Psychidae</taxon>
        <taxon>Oiketicinae</taxon>
        <taxon>Eumeta</taxon>
    </lineage>
</organism>
<reference evidence="1 2" key="1">
    <citation type="journal article" date="2019" name="Commun. Biol.">
        <title>The bagworm genome reveals a unique fibroin gene that provides high tensile strength.</title>
        <authorList>
            <person name="Kono N."/>
            <person name="Nakamura H."/>
            <person name="Ohtoshi R."/>
            <person name="Tomita M."/>
            <person name="Numata K."/>
            <person name="Arakawa K."/>
        </authorList>
    </citation>
    <scope>NUCLEOTIDE SEQUENCE [LARGE SCALE GENOMIC DNA]</scope>
</reference>
<evidence type="ECO:0000313" key="1">
    <source>
        <dbReference type="EMBL" id="GBP42493.1"/>
    </source>
</evidence>
<comment type="caution">
    <text evidence="1">The sequence shown here is derived from an EMBL/GenBank/DDBJ whole genome shotgun (WGS) entry which is preliminary data.</text>
</comment>
<name>A0A4C1VUT8_EUMVA</name>
<dbReference type="EMBL" id="BGZK01000419">
    <property type="protein sequence ID" value="GBP42493.1"/>
    <property type="molecule type" value="Genomic_DNA"/>
</dbReference>